<dbReference type="Proteomes" id="UP000198775">
    <property type="component" value="Unassembled WGS sequence"/>
</dbReference>
<dbReference type="Pfam" id="PF07790">
    <property type="entry name" value="Pilin_N"/>
    <property type="match status" value="1"/>
</dbReference>
<keyword evidence="3" id="KW-0969">Cilium</keyword>
<keyword evidence="1" id="KW-0812">Transmembrane</keyword>
<feature type="domain" description="Archaeal Type IV pilin N-terminal" evidence="2">
    <location>
        <begin position="11"/>
        <end position="88"/>
    </location>
</feature>
<evidence type="ECO:0000259" key="2">
    <source>
        <dbReference type="Pfam" id="PF07790"/>
    </source>
</evidence>
<dbReference type="EMBL" id="FOCX01000006">
    <property type="protein sequence ID" value="SEN91378.1"/>
    <property type="molecule type" value="Genomic_DNA"/>
</dbReference>
<dbReference type="RefSeq" id="WP_092659028.1">
    <property type="nucleotide sequence ID" value="NZ_FOCX01000006.1"/>
</dbReference>
<keyword evidence="3" id="KW-0282">Flagellum</keyword>
<evidence type="ECO:0000313" key="3">
    <source>
        <dbReference type="EMBL" id="SEN91378.1"/>
    </source>
</evidence>
<accession>A0A1H8KG48</accession>
<name>A0A1H8KG48_9EURY</name>
<dbReference type="InterPro" id="IPR013373">
    <property type="entry name" value="Flagellin/pilin_N_arc"/>
</dbReference>
<protein>
    <submittedName>
        <fullName evidence="3">Flagellin N-terminal-like domain-containing protein</fullName>
    </submittedName>
</protein>
<dbReference type="InterPro" id="IPR012859">
    <property type="entry name" value="Pilin_N_archaeal"/>
</dbReference>
<keyword evidence="4" id="KW-1185">Reference proteome</keyword>
<evidence type="ECO:0000256" key="1">
    <source>
        <dbReference type="SAM" id="Phobius"/>
    </source>
</evidence>
<dbReference type="PANTHER" id="PTHR38138:SF1">
    <property type="entry name" value="ARCHAEAL TYPE IV PILIN N-TERMINAL DOMAIN-CONTAINING PROTEIN"/>
    <property type="match status" value="1"/>
</dbReference>
<organism evidence="3 4">
    <name type="scientific">Halorientalis persicus</name>
    <dbReference type="NCBI Taxonomy" id="1367881"/>
    <lineage>
        <taxon>Archaea</taxon>
        <taxon>Methanobacteriati</taxon>
        <taxon>Methanobacteriota</taxon>
        <taxon>Stenosarchaea group</taxon>
        <taxon>Halobacteria</taxon>
        <taxon>Halobacteriales</taxon>
        <taxon>Haloarculaceae</taxon>
        <taxon>Halorientalis</taxon>
    </lineage>
</organism>
<dbReference type="PANTHER" id="PTHR38138">
    <property type="entry name" value="VNG6441H"/>
    <property type="match status" value="1"/>
</dbReference>
<dbReference type="AlphaFoldDB" id="A0A1H8KG48"/>
<evidence type="ECO:0000313" key="4">
    <source>
        <dbReference type="Proteomes" id="UP000198775"/>
    </source>
</evidence>
<keyword evidence="1" id="KW-1133">Transmembrane helix</keyword>
<dbReference type="NCBIfam" id="TIGR02537">
    <property type="entry name" value="arch_flag_Nterm"/>
    <property type="match status" value="1"/>
</dbReference>
<sequence length="176" mass="18077">MQLKQLLSDDDAVSPVIGVILMVAITVILAAVIATFVLGLGEQVSSTAPQASFNFQFDETDSNSAGILTMTHDGGDSVKSTQLYVRGQNGSNGAADHGYNSNWNTFLTGSTNNNADSSGTNAIDGTASGSIGSTSAVTGGDYLTFPIGTDGQIRLIYESQQGDSSATIATWEGPDA</sequence>
<gene>
    <name evidence="3" type="ORF">SAMN05216388_100639</name>
</gene>
<keyword evidence="3" id="KW-0966">Cell projection</keyword>
<keyword evidence="1" id="KW-0472">Membrane</keyword>
<dbReference type="OrthoDB" id="118020at2157"/>
<feature type="transmembrane region" description="Helical" evidence="1">
    <location>
        <begin position="12"/>
        <end position="40"/>
    </location>
</feature>
<reference evidence="4" key="1">
    <citation type="submission" date="2016-10" db="EMBL/GenBank/DDBJ databases">
        <authorList>
            <person name="Varghese N."/>
            <person name="Submissions S."/>
        </authorList>
    </citation>
    <scope>NUCLEOTIDE SEQUENCE [LARGE SCALE GENOMIC DNA]</scope>
    <source>
        <strain evidence="4">IBRC-M 10043</strain>
    </source>
</reference>
<proteinExistence type="predicted"/>